<keyword evidence="2" id="KW-1185">Reference proteome</keyword>
<organism evidence="1 2">
    <name type="scientific">Paralvinella palmiformis</name>
    <dbReference type="NCBI Taxonomy" id="53620"/>
    <lineage>
        <taxon>Eukaryota</taxon>
        <taxon>Metazoa</taxon>
        <taxon>Spiralia</taxon>
        <taxon>Lophotrochozoa</taxon>
        <taxon>Annelida</taxon>
        <taxon>Polychaeta</taxon>
        <taxon>Sedentaria</taxon>
        <taxon>Canalipalpata</taxon>
        <taxon>Terebellida</taxon>
        <taxon>Terebelliformia</taxon>
        <taxon>Alvinellidae</taxon>
        <taxon>Paralvinella</taxon>
    </lineage>
</organism>
<dbReference type="AlphaFoldDB" id="A0AAD9N198"/>
<dbReference type="Gene3D" id="2.60.120.260">
    <property type="entry name" value="Galactose-binding domain-like"/>
    <property type="match status" value="1"/>
</dbReference>
<accession>A0AAD9N198</accession>
<reference evidence="1" key="1">
    <citation type="journal article" date="2023" name="Mol. Biol. Evol.">
        <title>Third-Generation Sequencing Reveals the Adaptive Role of the Epigenome in Three Deep-Sea Polychaetes.</title>
        <authorList>
            <person name="Perez M."/>
            <person name="Aroh O."/>
            <person name="Sun Y."/>
            <person name="Lan Y."/>
            <person name="Juniper S.K."/>
            <person name="Young C.R."/>
            <person name="Angers B."/>
            <person name="Qian P.Y."/>
        </authorList>
    </citation>
    <scope>NUCLEOTIDE SEQUENCE</scope>
    <source>
        <strain evidence="1">P08H-3</strain>
    </source>
</reference>
<proteinExistence type="predicted"/>
<dbReference type="SUPFAM" id="SSF49785">
    <property type="entry name" value="Galactose-binding domain-like"/>
    <property type="match status" value="1"/>
</dbReference>
<protein>
    <submittedName>
        <fullName evidence="1">Uncharacterized protein</fullName>
    </submittedName>
</protein>
<gene>
    <name evidence="1" type="ORF">LSH36_310g03015</name>
</gene>
<dbReference type="EMBL" id="JAODUP010000310">
    <property type="protein sequence ID" value="KAK2153040.1"/>
    <property type="molecule type" value="Genomic_DNA"/>
</dbReference>
<comment type="caution">
    <text evidence="1">The sequence shown here is derived from an EMBL/GenBank/DDBJ whole genome shotgun (WGS) entry which is preliminary data.</text>
</comment>
<evidence type="ECO:0000313" key="2">
    <source>
        <dbReference type="Proteomes" id="UP001208570"/>
    </source>
</evidence>
<sequence length="190" mass="21616">MTWLGFIGEFNSEKEDVERVNLYCITNNIANANIALDKPTGQIGIYGGATSDKAVDGRYDKDDDSEYYLNVCAHPDASWQGRGPAKWWIDLEDTYTISTVTVWNTYNSADAERQIENVVTEQTPQYERLEGQNIDSDSYEDAERQIENVVTEQTPQYERLEGQISDDVTNTHRELCIIILNGGNLIYLDK</sequence>
<dbReference type="InterPro" id="IPR008979">
    <property type="entry name" value="Galactose-bd-like_sf"/>
</dbReference>
<evidence type="ECO:0000313" key="1">
    <source>
        <dbReference type="EMBL" id="KAK2153040.1"/>
    </source>
</evidence>
<dbReference type="Proteomes" id="UP001208570">
    <property type="component" value="Unassembled WGS sequence"/>
</dbReference>
<name>A0AAD9N198_9ANNE</name>